<organism evidence="1 2">
    <name type="scientific">Ichthyophthirius multifiliis</name>
    <name type="common">White spot disease agent</name>
    <name type="synonym">Ich</name>
    <dbReference type="NCBI Taxonomy" id="5932"/>
    <lineage>
        <taxon>Eukaryota</taxon>
        <taxon>Sar</taxon>
        <taxon>Alveolata</taxon>
        <taxon>Ciliophora</taxon>
        <taxon>Intramacronucleata</taxon>
        <taxon>Oligohymenophorea</taxon>
        <taxon>Hymenostomatida</taxon>
        <taxon>Ophryoglenina</taxon>
        <taxon>Ichthyophthirius</taxon>
    </lineage>
</organism>
<dbReference type="GeneID" id="14910228"/>
<keyword evidence="2" id="KW-1185">Reference proteome</keyword>
<proteinExistence type="predicted"/>
<dbReference type="AlphaFoldDB" id="G0QL66"/>
<evidence type="ECO:0000313" key="2">
    <source>
        <dbReference type="Proteomes" id="UP000008983"/>
    </source>
</evidence>
<dbReference type="RefSeq" id="XP_004039343.1">
    <property type="nucleotide sequence ID" value="XM_004039295.1"/>
</dbReference>
<evidence type="ECO:0000313" key="1">
    <source>
        <dbReference type="EMBL" id="EGR34039.1"/>
    </source>
</evidence>
<dbReference type="InParanoid" id="G0QL66"/>
<sequence length="87" mass="10689">MLYFLSIVKFQMHVNLLLSNFQIKIHNKDQEVKTDLMKLLKKIGLIKLIFKIFLKQIQMHYIFLIKSLKLKLLMSTRQFFYIIFYIF</sequence>
<dbReference type="EMBL" id="GL983223">
    <property type="protein sequence ID" value="EGR34039.1"/>
    <property type="molecule type" value="Genomic_DNA"/>
</dbReference>
<gene>
    <name evidence="1" type="ORF">IMG5_026300</name>
</gene>
<name>G0QL66_ICHMU</name>
<reference evidence="1 2" key="1">
    <citation type="submission" date="2011-07" db="EMBL/GenBank/DDBJ databases">
        <authorList>
            <person name="Coyne R."/>
            <person name="Brami D."/>
            <person name="Johnson J."/>
            <person name="Hostetler J."/>
            <person name="Hannick L."/>
            <person name="Clark T."/>
            <person name="Cassidy-Hanley D."/>
            <person name="Inman J."/>
        </authorList>
    </citation>
    <scope>NUCLEOTIDE SEQUENCE [LARGE SCALE GENOMIC DNA]</scope>
    <source>
        <strain evidence="1 2">G5</strain>
    </source>
</reference>
<protein>
    <submittedName>
        <fullName evidence="1">Uncharacterized protein</fullName>
    </submittedName>
</protein>
<accession>G0QL66</accession>
<dbReference type="Proteomes" id="UP000008983">
    <property type="component" value="Unassembled WGS sequence"/>
</dbReference>